<dbReference type="VEuPathDB" id="AmoebaDB:ACA1_256580"/>
<keyword evidence="3" id="KW-1185">Reference proteome</keyword>
<feature type="region of interest" description="Disordered" evidence="1">
    <location>
        <begin position="69"/>
        <end position="95"/>
    </location>
</feature>
<protein>
    <submittedName>
        <fullName evidence="2">Uncharacterized protein</fullName>
    </submittedName>
</protein>
<dbReference type="Proteomes" id="UP000011083">
    <property type="component" value="Unassembled WGS sequence"/>
</dbReference>
<feature type="compositionally biased region" description="Low complexity" evidence="1">
    <location>
        <begin position="31"/>
        <end position="48"/>
    </location>
</feature>
<evidence type="ECO:0000313" key="2">
    <source>
        <dbReference type="EMBL" id="ELR11519.1"/>
    </source>
</evidence>
<accession>L8GF74</accession>
<name>L8GF74_ACACF</name>
<feature type="region of interest" description="Disordered" evidence="1">
    <location>
        <begin position="1"/>
        <end position="48"/>
    </location>
</feature>
<dbReference type="AlphaFoldDB" id="L8GF74"/>
<feature type="compositionally biased region" description="Basic and acidic residues" evidence="1">
    <location>
        <begin position="9"/>
        <end position="20"/>
    </location>
</feature>
<organism evidence="2 3">
    <name type="scientific">Acanthamoeba castellanii (strain ATCC 30010 / Neff)</name>
    <dbReference type="NCBI Taxonomy" id="1257118"/>
    <lineage>
        <taxon>Eukaryota</taxon>
        <taxon>Amoebozoa</taxon>
        <taxon>Discosea</taxon>
        <taxon>Longamoebia</taxon>
        <taxon>Centramoebida</taxon>
        <taxon>Acanthamoebidae</taxon>
        <taxon>Acanthamoeba</taxon>
    </lineage>
</organism>
<evidence type="ECO:0000256" key="1">
    <source>
        <dbReference type="SAM" id="MobiDB-lite"/>
    </source>
</evidence>
<dbReference type="GeneID" id="14912152"/>
<reference evidence="2 3" key="1">
    <citation type="journal article" date="2013" name="Genome Biol.">
        <title>Genome of Acanthamoeba castellanii highlights extensive lateral gene transfer and early evolution of tyrosine kinase signaling.</title>
        <authorList>
            <person name="Clarke M."/>
            <person name="Lohan A.J."/>
            <person name="Liu B."/>
            <person name="Lagkouvardos I."/>
            <person name="Roy S."/>
            <person name="Zafar N."/>
            <person name="Bertelli C."/>
            <person name="Schilde C."/>
            <person name="Kianianmomeni A."/>
            <person name="Burglin T.R."/>
            <person name="Frech C."/>
            <person name="Turcotte B."/>
            <person name="Kopec K.O."/>
            <person name="Synnott J.M."/>
            <person name="Choo C."/>
            <person name="Paponov I."/>
            <person name="Finkler A."/>
            <person name="Soon Heng Tan C."/>
            <person name="Hutchins A.P."/>
            <person name="Weinmeier T."/>
            <person name="Rattei T."/>
            <person name="Chu J.S."/>
            <person name="Gimenez G."/>
            <person name="Irimia M."/>
            <person name="Rigden D.J."/>
            <person name="Fitzpatrick D.A."/>
            <person name="Lorenzo-Morales J."/>
            <person name="Bateman A."/>
            <person name="Chiu C.H."/>
            <person name="Tang P."/>
            <person name="Hegemann P."/>
            <person name="Fromm H."/>
            <person name="Raoult D."/>
            <person name="Greub G."/>
            <person name="Miranda-Saavedra D."/>
            <person name="Chen N."/>
            <person name="Nash P."/>
            <person name="Ginger M.L."/>
            <person name="Horn M."/>
            <person name="Schaap P."/>
            <person name="Caler L."/>
            <person name="Loftus B."/>
        </authorList>
    </citation>
    <scope>NUCLEOTIDE SEQUENCE [LARGE SCALE GENOMIC DNA]</scope>
    <source>
        <strain evidence="2 3">Neff</strain>
    </source>
</reference>
<evidence type="ECO:0000313" key="3">
    <source>
        <dbReference type="Proteomes" id="UP000011083"/>
    </source>
</evidence>
<dbReference type="KEGG" id="acan:ACA1_256580"/>
<dbReference type="RefSeq" id="XP_004333532.1">
    <property type="nucleotide sequence ID" value="XM_004333484.1"/>
</dbReference>
<proteinExistence type="predicted"/>
<sequence>MKLPTSLRRSKDTPAQETERLLASTPSSELTTTAPSGTTKTKTTRTTTTASGIDKWSDMLTAHDRAVLANYNNNATSPRSNATSPRRQVKDEADQSIQKFRDGEQVAALAALYVAQPAVFAS</sequence>
<gene>
    <name evidence="2" type="ORF">ACA1_256580</name>
</gene>
<feature type="compositionally biased region" description="Polar residues" evidence="1">
    <location>
        <begin position="70"/>
        <end position="86"/>
    </location>
</feature>
<dbReference type="EMBL" id="KB008148">
    <property type="protein sequence ID" value="ELR11519.1"/>
    <property type="molecule type" value="Genomic_DNA"/>
</dbReference>